<dbReference type="PROSITE" id="PS50105">
    <property type="entry name" value="SAM_DOMAIN"/>
    <property type="match status" value="1"/>
</dbReference>
<dbReference type="HOGENOM" id="CLU_1769298_0_0_1"/>
<organism evidence="3 4">
    <name type="scientific">Sphaerobolus stellatus (strain SS14)</name>
    <dbReference type="NCBI Taxonomy" id="990650"/>
    <lineage>
        <taxon>Eukaryota</taxon>
        <taxon>Fungi</taxon>
        <taxon>Dikarya</taxon>
        <taxon>Basidiomycota</taxon>
        <taxon>Agaricomycotina</taxon>
        <taxon>Agaricomycetes</taxon>
        <taxon>Phallomycetidae</taxon>
        <taxon>Geastrales</taxon>
        <taxon>Sphaerobolaceae</taxon>
        <taxon>Sphaerobolus</taxon>
    </lineage>
</organism>
<dbReference type="EMBL" id="KN837931">
    <property type="protein sequence ID" value="KIJ22804.1"/>
    <property type="molecule type" value="Genomic_DNA"/>
</dbReference>
<evidence type="ECO:0000259" key="2">
    <source>
        <dbReference type="PROSITE" id="PS50105"/>
    </source>
</evidence>
<dbReference type="InterPro" id="IPR013761">
    <property type="entry name" value="SAM/pointed_sf"/>
</dbReference>
<name>A0A0C9TLQ6_SPHS4</name>
<evidence type="ECO:0000313" key="3">
    <source>
        <dbReference type="EMBL" id="KIJ22804.1"/>
    </source>
</evidence>
<proteinExistence type="predicted"/>
<dbReference type="Gene3D" id="1.10.150.50">
    <property type="entry name" value="Transcription Factor, Ets-1"/>
    <property type="match status" value="1"/>
</dbReference>
<protein>
    <recommendedName>
        <fullName evidence="2">SAM domain-containing protein</fullName>
    </recommendedName>
</protein>
<dbReference type="CDD" id="cd09534">
    <property type="entry name" value="SAM_Ste11_fungal"/>
    <property type="match status" value="1"/>
</dbReference>
<dbReference type="Proteomes" id="UP000054279">
    <property type="component" value="Unassembled WGS sequence"/>
</dbReference>
<feature type="compositionally biased region" description="Polar residues" evidence="1">
    <location>
        <begin position="36"/>
        <end position="45"/>
    </location>
</feature>
<keyword evidence="4" id="KW-1185">Reference proteome</keyword>
<dbReference type="SUPFAM" id="SSF47769">
    <property type="entry name" value="SAM/Pointed domain"/>
    <property type="match status" value="1"/>
</dbReference>
<feature type="domain" description="SAM" evidence="2">
    <location>
        <begin position="62"/>
        <end position="125"/>
    </location>
</feature>
<dbReference type="OrthoDB" id="266718at2759"/>
<evidence type="ECO:0000313" key="4">
    <source>
        <dbReference type="Proteomes" id="UP000054279"/>
    </source>
</evidence>
<sequence length="147" mass="16414">MSMEVPAYLDTGSPHNSTPTSPGFAVSRQAHLRPSSRPTTPVNNISLDPPVGVSFLEFLRTWNDQHVGRWLTDCKCGHHAQTFVNHDIRGDILLDLEQKTLRDMNISSVGDRIKILNGVKALRTNCTRTLVLSRTVVLPRNILAPRH</sequence>
<dbReference type="SMART" id="SM00454">
    <property type="entry name" value="SAM"/>
    <property type="match status" value="1"/>
</dbReference>
<dbReference type="InterPro" id="IPR001660">
    <property type="entry name" value="SAM"/>
</dbReference>
<feature type="region of interest" description="Disordered" evidence="1">
    <location>
        <begin position="1"/>
        <end position="45"/>
    </location>
</feature>
<reference evidence="3 4" key="1">
    <citation type="submission" date="2014-06" db="EMBL/GenBank/DDBJ databases">
        <title>Evolutionary Origins and Diversification of the Mycorrhizal Mutualists.</title>
        <authorList>
            <consortium name="DOE Joint Genome Institute"/>
            <consortium name="Mycorrhizal Genomics Consortium"/>
            <person name="Kohler A."/>
            <person name="Kuo A."/>
            <person name="Nagy L.G."/>
            <person name="Floudas D."/>
            <person name="Copeland A."/>
            <person name="Barry K.W."/>
            <person name="Cichocki N."/>
            <person name="Veneault-Fourrey C."/>
            <person name="LaButti K."/>
            <person name="Lindquist E.A."/>
            <person name="Lipzen A."/>
            <person name="Lundell T."/>
            <person name="Morin E."/>
            <person name="Murat C."/>
            <person name="Riley R."/>
            <person name="Ohm R."/>
            <person name="Sun H."/>
            <person name="Tunlid A."/>
            <person name="Henrissat B."/>
            <person name="Grigoriev I.V."/>
            <person name="Hibbett D.S."/>
            <person name="Martin F."/>
        </authorList>
    </citation>
    <scope>NUCLEOTIDE SEQUENCE [LARGE SCALE GENOMIC DNA]</scope>
    <source>
        <strain evidence="3 4">SS14</strain>
    </source>
</reference>
<dbReference type="AlphaFoldDB" id="A0A0C9TLQ6"/>
<evidence type="ECO:0000256" key="1">
    <source>
        <dbReference type="SAM" id="MobiDB-lite"/>
    </source>
</evidence>
<gene>
    <name evidence="3" type="ORF">M422DRAFT_276706</name>
</gene>
<dbReference type="Pfam" id="PF00536">
    <property type="entry name" value="SAM_1"/>
    <property type="match status" value="1"/>
</dbReference>
<accession>A0A0C9TLQ6</accession>